<dbReference type="Pfam" id="PF19089">
    <property type="entry name" value="DUF5777"/>
    <property type="match status" value="1"/>
</dbReference>
<dbReference type="InterPro" id="IPR045916">
    <property type="entry name" value="DUF5777"/>
</dbReference>
<dbReference type="RefSeq" id="WP_379762298.1">
    <property type="nucleotide sequence ID" value="NZ_JBHSCL010000002.1"/>
</dbReference>
<accession>A0ABV8PIH0</accession>
<dbReference type="Proteomes" id="UP001595841">
    <property type="component" value="Unassembled WGS sequence"/>
</dbReference>
<feature type="domain" description="DUF5777" evidence="1">
    <location>
        <begin position="24"/>
        <end position="269"/>
    </location>
</feature>
<gene>
    <name evidence="2" type="ORF">ACFOWS_02195</name>
</gene>
<sequence>MHAQDLLSILDDESQDAQYVPATFKMTRIAFGHSTEVRPKNVLEVFVANRFWNLPSDRSQSFVADRMSTRFALEYSLSDRLTFGMGATTFDGLFDSFLKYRIALQQKGGGWPFTVTLFQNASYDSSPIANQAIADDFPDRLSFTSQMLISRRISKNFSLQVSPTLVNRSLGLTDDDPELIFALGAGARYKLGGHLSIVSEYYHVFNAVESTQTFAPVALGVNWELGDLMLQFMLTNSFFMVEDSFITGTRNNFNFRNPNLNFGFNATYVIHFKNKLNK</sequence>
<keyword evidence="3" id="KW-1185">Reference proteome</keyword>
<reference evidence="3" key="1">
    <citation type="journal article" date="2019" name="Int. J. Syst. Evol. Microbiol.">
        <title>The Global Catalogue of Microorganisms (GCM) 10K type strain sequencing project: providing services to taxonomists for standard genome sequencing and annotation.</title>
        <authorList>
            <consortium name="The Broad Institute Genomics Platform"/>
            <consortium name="The Broad Institute Genome Sequencing Center for Infectious Disease"/>
            <person name="Wu L."/>
            <person name="Ma J."/>
        </authorList>
    </citation>
    <scope>NUCLEOTIDE SEQUENCE [LARGE SCALE GENOMIC DNA]</scope>
    <source>
        <strain evidence="3">CGMCC 1.15774</strain>
    </source>
</reference>
<evidence type="ECO:0000313" key="2">
    <source>
        <dbReference type="EMBL" id="MFC4218923.1"/>
    </source>
</evidence>
<organism evidence="2 3">
    <name type="scientific">Flagellimonas marina</name>
    <dbReference type="NCBI Taxonomy" id="1775168"/>
    <lineage>
        <taxon>Bacteria</taxon>
        <taxon>Pseudomonadati</taxon>
        <taxon>Bacteroidota</taxon>
        <taxon>Flavobacteriia</taxon>
        <taxon>Flavobacteriales</taxon>
        <taxon>Flavobacteriaceae</taxon>
        <taxon>Flagellimonas</taxon>
    </lineage>
</organism>
<evidence type="ECO:0000313" key="3">
    <source>
        <dbReference type="Proteomes" id="UP001595841"/>
    </source>
</evidence>
<protein>
    <submittedName>
        <fullName evidence="2">DUF5777 family beta-barrel protein</fullName>
    </submittedName>
</protein>
<name>A0ABV8PIH0_9FLAO</name>
<evidence type="ECO:0000259" key="1">
    <source>
        <dbReference type="Pfam" id="PF19089"/>
    </source>
</evidence>
<proteinExistence type="predicted"/>
<dbReference type="EMBL" id="JBHSCL010000002">
    <property type="protein sequence ID" value="MFC4218923.1"/>
    <property type="molecule type" value="Genomic_DNA"/>
</dbReference>
<comment type="caution">
    <text evidence="2">The sequence shown here is derived from an EMBL/GenBank/DDBJ whole genome shotgun (WGS) entry which is preliminary data.</text>
</comment>